<accession>A0A8I1KBJ1</accession>
<gene>
    <name evidence="1" type="ORF">JFT45_25570</name>
</gene>
<organism evidence="1 2">
    <name type="scientific">Pseudomonas psychrophila</name>
    <dbReference type="NCBI Taxonomy" id="122355"/>
    <lineage>
        <taxon>Bacteria</taxon>
        <taxon>Pseudomonadati</taxon>
        <taxon>Pseudomonadota</taxon>
        <taxon>Gammaproteobacteria</taxon>
        <taxon>Pseudomonadales</taxon>
        <taxon>Pseudomonadaceae</taxon>
        <taxon>Pseudomonas</taxon>
    </lineage>
</organism>
<comment type="caution">
    <text evidence="1">The sequence shown here is derived from an EMBL/GenBank/DDBJ whole genome shotgun (WGS) entry which is preliminary data.</text>
</comment>
<sequence length="162" mass="18257">MTTINTDKIVISGVPAKYDASELQRRQKQYQAAYKKTSQSCDMVRGGHPKQFLQAVIDHAANGYSLTDYAVSLDPAAYSTLMRKPESMQEVDLTKINNDVRDTYKAELEASHEGYKQRLFAQLVQAEESKQAAKVQAAKDKVYDDLRRQAEACYAPLDFPEV</sequence>
<dbReference type="EMBL" id="JAEKCZ010000039">
    <property type="protein sequence ID" value="MBJ2259873.1"/>
    <property type="molecule type" value="Genomic_DNA"/>
</dbReference>
<proteinExistence type="predicted"/>
<dbReference type="Proteomes" id="UP000658390">
    <property type="component" value="Unassembled WGS sequence"/>
</dbReference>
<dbReference type="AlphaFoldDB" id="A0A8I1KBJ1"/>
<reference evidence="1" key="1">
    <citation type="submission" date="2020-12" db="EMBL/GenBank/DDBJ databases">
        <title>Antibiotic resistance and phylogeny of Pseudomonas spp. isolated over three decades from chicken meat in the Norwegian food chain.</title>
        <authorList>
            <person name="Moen B."/>
        </authorList>
    </citation>
    <scope>NUCLEOTIDE SEQUENCE</scope>
    <source>
        <strain evidence="1">MF6762</strain>
    </source>
</reference>
<evidence type="ECO:0000313" key="2">
    <source>
        <dbReference type="Proteomes" id="UP000658390"/>
    </source>
</evidence>
<name>A0A8I1KBJ1_9PSED</name>
<evidence type="ECO:0000313" key="1">
    <source>
        <dbReference type="EMBL" id="MBJ2259873.1"/>
    </source>
</evidence>
<protein>
    <submittedName>
        <fullName evidence="1">Uncharacterized protein</fullName>
    </submittedName>
</protein>
<dbReference type="RefSeq" id="WP_198823098.1">
    <property type="nucleotide sequence ID" value="NZ_JAEKCZ010000039.1"/>
</dbReference>